<feature type="compositionally biased region" description="Polar residues" evidence="1">
    <location>
        <begin position="45"/>
        <end position="60"/>
    </location>
</feature>
<dbReference type="PANTHER" id="PTHR37533">
    <property type="entry name" value="FLAGELLAR HOOK-LENGTH CONTROL PROTEIN"/>
    <property type="match status" value="1"/>
</dbReference>
<dbReference type="PANTHER" id="PTHR37533:SF2">
    <property type="entry name" value="FLAGELLAR HOOK-LENGTH CONTROL PROTEIN"/>
    <property type="match status" value="1"/>
</dbReference>
<evidence type="ECO:0000259" key="2">
    <source>
        <dbReference type="Pfam" id="PF02120"/>
    </source>
</evidence>
<keyword evidence="3" id="KW-0966">Cell projection</keyword>
<sequence>MSTSVSLPGLSTAAPSPSGRTTAGSETDSGQGFEGTLKAAAGARTGSSEQTKTGSPSSAQARGDSAPASQNPAQGDAPDAKQFDALSHKADNLRAPLGEQAPATEQPIVAAFDKAPKELSSAASNQEQWMTRLTAARSLTSRMASEPLTASEANAALKESLSGATASTVALTKTGSDKTLPSLGGKHPGDEPAGDTFEDEPAASGLIAAFNPAQALPSQTSKPGSESAQFGNNGKGMSKTAQLQAQQQSAFSDKTLDDVASRVTQRDGHKGDNAPFSLKAMALGGGDATTGGAGNTVTSASIPSAQPAVVPGQAQPGQPAPTSTGLYTGVMNAQVGSDNWNGALGQHMIRMSAQGQGQAELHLNPRDMGPLSISLKMDDQGAQAHFFSANAHVRSALETALPHLKEAMADSGIQLGQTSVSDQQQPQHFAFGQSNQDSGTKEGRGETSAFGQDRDDARSITGTADDILARAPTSSRLGGIDLFA</sequence>
<name>A0ABU1GUB1_9GAMM</name>
<proteinExistence type="predicted"/>
<evidence type="ECO:0000313" key="3">
    <source>
        <dbReference type="EMBL" id="MDR5895161.1"/>
    </source>
</evidence>
<feature type="compositionally biased region" description="Low complexity" evidence="1">
    <location>
        <begin position="241"/>
        <end position="250"/>
    </location>
</feature>
<feature type="compositionally biased region" description="Polar residues" evidence="1">
    <location>
        <begin position="13"/>
        <end position="30"/>
    </location>
</feature>
<comment type="caution">
    <text evidence="3">The sequence shown here is derived from an EMBL/GenBank/DDBJ whole genome shotgun (WGS) entry which is preliminary data.</text>
</comment>
<accession>A0ABU1GUB1</accession>
<feature type="region of interest" description="Disordered" evidence="1">
    <location>
        <begin position="172"/>
        <end position="278"/>
    </location>
</feature>
<feature type="domain" description="Flagellar hook-length control protein-like C-terminal" evidence="2">
    <location>
        <begin position="346"/>
        <end position="428"/>
    </location>
</feature>
<feature type="compositionally biased region" description="Basic and acidic residues" evidence="1">
    <location>
        <begin position="78"/>
        <end position="92"/>
    </location>
</feature>
<dbReference type="InterPro" id="IPR052563">
    <property type="entry name" value="FliK"/>
</dbReference>
<dbReference type="Proteomes" id="UP001269375">
    <property type="component" value="Unassembled WGS sequence"/>
</dbReference>
<dbReference type="EMBL" id="JARWAO010000002">
    <property type="protein sequence ID" value="MDR5895161.1"/>
    <property type="molecule type" value="Genomic_DNA"/>
</dbReference>
<feature type="compositionally biased region" description="Basic and acidic residues" evidence="1">
    <location>
        <begin position="254"/>
        <end position="272"/>
    </location>
</feature>
<feature type="compositionally biased region" description="Acidic residues" evidence="1">
    <location>
        <begin position="192"/>
        <end position="201"/>
    </location>
</feature>
<organism evidence="3 4">
    <name type="scientific">Larsenimonas suaedae</name>
    <dbReference type="NCBI Taxonomy" id="1851019"/>
    <lineage>
        <taxon>Bacteria</taxon>
        <taxon>Pseudomonadati</taxon>
        <taxon>Pseudomonadota</taxon>
        <taxon>Gammaproteobacteria</taxon>
        <taxon>Oceanospirillales</taxon>
        <taxon>Halomonadaceae</taxon>
        <taxon>Larsenimonas</taxon>
    </lineage>
</organism>
<keyword evidence="3" id="KW-0969">Cilium</keyword>
<gene>
    <name evidence="3" type="ORF">QC825_03590</name>
</gene>
<evidence type="ECO:0000256" key="1">
    <source>
        <dbReference type="SAM" id="MobiDB-lite"/>
    </source>
</evidence>
<feature type="compositionally biased region" description="Polar residues" evidence="1">
    <location>
        <begin position="216"/>
        <end position="232"/>
    </location>
</feature>
<dbReference type="CDD" id="cd17470">
    <property type="entry name" value="T3SS_Flik_C"/>
    <property type="match status" value="1"/>
</dbReference>
<evidence type="ECO:0000313" key="4">
    <source>
        <dbReference type="Proteomes" id="UP001269375"/>
    </source>
</evidence>
<keyword evidence="4" id="KW-1185">Reference proteome</keyword>
<dbReference type="InterPro" id="IPR038610">
    <property type="entry name" value="FliK-like_C_sf"/>
</dbReference>
<feature type="region of interest" description="Disordered" evidence="1">
    <location>
        <begin position="1"/>
        <end position="104"/>
    </location>
</feature>
<protein>
    <submittedName>
        <fullName evidence="3">Flagellar hook-length control protein FliK</fullName>
    </submittedName>
</protein>
<dbReference type="RefSeq" id="WP_251590381.1">
    <property type="nucleotide sequence ID" value="NZ_JAMLJI010000001.1"/>
</dbReference>
<feature type="region of interest" description="Disordered" evidence="1">
    <location>
        <begin position="430"/>
        <end position="466"/>
    </location>
</feature>
<dbReference type="Pfam" id="PF02120">
    <property type="entry name" value="Flg_hook"/>
    <property type="match status" value="1"/>
</dbReference>
<dbReference type="Gene3D" id="3.30.750.140">
    <property type="match status" value="1"/>
</dbReference>
<reference evidence="3 4" key="1">
    <citation type="submission" date="2023-04" db="EMBL/GenBank/DDBJ databases">
        <title>A long-awaited taxogenomic arrangement of the family Halomonadaceae.</title>
        <authorList>
            <person name="De La Haba R."/>
            <person name="Chuvochina M."/>
            <person name="Wittouck S."/>
            <person name="Arahal D.R."/>
            <person name="Sanchez-Porro C."/>
            <person name="Hugenholtz P."/>
            <person name="Ventosa A."/>
        </authorList>
    </citation>
    <scope>NUCLEOTIDE SEQUENCE [LARGE SCALE GENOMIC DNA]</scope>
    <source>
        <strain evidence="3 4">DSM 22428</strain>
    </source>
</reference>
<dbReference type="InterPro" id="IPR021136">
    <property type="entry name" value="Flagellar_hook_control-like_C"/>
</dbReference>
<keyword evidence="3" id="KW-0282">Flagellum</keyword>